<organism evidence="3 4">
    <name type="scientific">Sporormia fimetaria CBS 119925</name>
    <dbReference type="NCBI Taxonomy" id="1340428"/>
    <lineage>
        <taxon>Eukaryota</taxon>
        <taxon>Fungi</taxon>
        <taxon>Dikarya</taxon>
        <taxon>Ascomycota</taxon>
        <taxon>Pezizomycotina</taxon>
        <taxon>Dothideomycetes</taxon>
        <taxon>Pleosporomycetidae</taxon>
        <taxon>Pleosporales</taxon>
        <taxon>Sporormiaceae</taxon>
        <taxon>Sporormia</taxon>
    </lineage>
</organism>
<feature type="compositionally biased region" description="Polar residues" evidence="1">
    <location>
        <begin position="367"/>
        <end position="380"/>
    </location>
</feature>
<feature type="region of interest" description="Disordered" evidence="1">
    <location>
        <begin position="933"/>
        <end position="956"/>
    </location>
</feature>
<evidence type="ECO:0000256" key="1">
    <source>
        <dbReference type="SAM" id="MobiDB-lite"/>
    </source>
</evidence>
<feature type="compositionally biased region" description="Basic and acidic residues" evidence="1">
    <location>
        <begin position="515"/>
        <end position="524"/>
    </location>
</feature>
<feature type="compositionally biased region" description="Basic and acidic residues" evidence="1">
    <location>
        <begin position="30"/>
        <end position="40"/>
    </location>
</feature>
<dbReference type="Proteomes" id="UP000799440">
    <property type="component" value="Unassembled WGS sequence"/>
</dbReference>
<sequence length="1242" mass="142179">MDVAAMQPSWAWDPMLERMRSHGSSSSSDESAKSRMETRVRRTPRRQGQSTTIATPKKERKLQEYERKHYEPLPKERGAIRLLNLMPSGAPDSEVHCELITPKFGQKELQKYEALSWCWGTGGWNAAINIRSRGRHYAKKVSPNLLAALKALRFADRDRYLWVDAICINQDNLEEKNHQVEMMSEIYGNAEQVCVWLGQENKSSRRAIRFIKEDVLKLQDFDTLCDSESKSKNWRALLELMQRPWFSRRWVVQEIALARRAFIHCGRDRIAWRDFAVAVELFVEVETATHRLSEVMKRDRRGDYIPGWFDYVSALGASLLVDATERLYRDYKEIGGPSTTVVSQTQDPDSDPDTDSIWSRDDDSIGPASQSSESNVWRDTSTIPKSRVQPLLSLEYLVSSLTIFETTVPHDTIYALLAIAKDTTPSAASTQFVESKKHTRAGLELFTQRKRYNVDYELPYVDVCKEFIDFAIKGAMRIDRSRALDVICRPWATEEKKLKKPEAKRRQNLLQYQDKGSKSNEKQQRGQAPGANPKETRVCAQCGKEGKNCTCSAVNGASGEAAKGKNQAVRERQGTSEDMRMPSWIPQLTTAPFGMYEQAGTLGPKMSRRYADPLVGLPSLTQRNYSAAANKGVDMKSLKFRKRPKQGNFSMYVRGFCLDEVKEVAPVAQLGHIPKEWAEMGNWPDARGDPPDAFWRTIVGDRGRDGRNPPVYYSRACRESFKKGGFESGAVDTTALINYERNSIVAQFCRRVQSVIWNRVMIKTDGGRLGLVSKDVQPGDLVCILFGCSVPVILRRSPRKSPEQFNEELEWELEYIKDKYVADFRDYSGRKKQLQKRKNEYVADLCRQWRRENARAFFVAPKLRERANKVLAVASADFRKHGYKPKDVLRRLNGDLAKMVVDRVTAFKEWYARQYNKKKREKWKAMEEAHKTAEQSVDEAEDEVNGVDTNGTTPGDAEAATEVKEAANGVPERASMVQPSGVDWWEFDLQIKYGRRWRRLYRERNTRDLKDWWKKWKEERKEKEKEDFVQWVEKDGRQGRRAYADDEIVESDDDIREGSVFLHLDTRMNTSVTLADQMNSPHLAEEDTGAGAELEEDHTNGLTRPDDVLITDAKPHQSIDETLEGTLKNGGDASSPAVETPGFERMRDSLGDLDSYAYRGSDNDDSPTPNRPEEEQGNGEFDSKEYEAKIRKNLRDGLGEDGYYSYIMLGESYIHGMMDGEAMIYQHEGRKKAIPSQLFEIR</sequence>
<accession>A0A6A6VH81</accession>
<feature type="region of interest" description="Disordered" evidence="1">
    <location>
        <begin position="338"/>
        <end position="380"/>
    </location>
</feature>
<evidence type="ECO:0000313" key="3">
    <source>
        <dbReference type="EMBL" id="KAF2749513.1"/>
    </source>
</evidence>
<dbReference type="InterPro" id="IPR010730">
    <property type="entry name" value="HET"/>
</dbReference>
<feature type="region of interest" description="Disordered" evidence="1">
    <location>
        <begin position="1"/>
        <end position="59"/>
    </location>
</feature>
<dbReference type="AlphaFoldDB" id="A0A6A6VH81"/>
<protein>
    <submittedName>
        <fullName evidence="3">HET-domain-containing protein</fullName>
    </submittedName>
</protein>
<evidence type="ECO:0000259" key="2">
    <source>
        <dbReference type="Pfam" id="PF06985"/>
    </source>
</evidence>
<gene>
    <name evidence="3" type="ORF">M011DRAFT_310539</name>
</gene>
<evidence type="ECO:0000313" key="4">
    <source>
        <dbReference type="Proteomes" id="UP000799440"/>
    </source>
</evidence>
<proteinExistence type="predicted"/>
<reference evidence="3" key="1">
    <citation type="journal article" date="2020" name="Stud. Mycol.">
        <title>101 Dothideomycetes genomes: a test case for predicting lifestyles and emergence of pathogens.</title>
        <authorList>
            <person name="Haridas S."/>
            <person name="Albert R."/>
            <person name="Binder M."/>
            <person name="Bloem J."/>
            <person name="Labutti K."/>
            <person name="Salamov A."/>
            <person name="Andreopoulos B."/>
            <person name="Baker S."/>
            <person name="Barry K."/>
            <person name="Bills G."/>
            <person name="Bluhm B."/>
            <person name="Cannon C."/>
            <person name="Castanera R."/>
            <person name="Culley D."/>
            <person name="Daum C."/>
            <person name="Ezra D."/>
            <person name="Gonzalez J."/>
            <person name="Henrissat B."/>
            <person name="Kuo A."/>
            <person name="Liang C."/>
            <person name="Lipzen A."/>
            <person name="Lutzoni F."/>
            <person name="Magnuson J."/>
            <person name="Mondo S."/>
            <person name="Nolan M."/>
            <person name="Ohm R."/>
            <person name="Pangilinan J."/>
            <person name="Park H.-J."/>
            <person name="Ramirez L."/>
            <person name="Alfaro M."/>
            <person name="Sun H."/>
            <person name="Tritt A."/>
            <person name="Yoshinaga Y."/>
            <person name="Zwiers L.-H."/>
            <person name="Turgeon B."/>
            <person name="Goodwin S."/>
            <person name="Spatafora J."/>
            <person name="Crous P."/>
            <person name="Grigoriev I."/>
        </authorList>
    </citation>
    <scope>NUCLEOTIDE SEQUENCE</scope>
    <source>
        <strain evidence="3">CBS 119925</strain>
    </source>
</reference>
<dbReference type="OrthoDB" id="3477286at2759"/>
<dbReference type="Pfam" id="PF06985">
    <property type="entry name" value="HET"/>
    <property type="match status" value="1"/>
</dbReference>
<dbReference type="PANTHER" id="PTHR24148">
    <property type="entry name" value="ANKYRIN REPEAT DOMAIN-CONTAINING PROTEIN 39 HOMOLOG-RELATED"/>
    <property type="match status" value="1"/>
</dbReference>
<keyword evidence="4" id="KW-1185">Reference proteome</keyword>
<feature type="region of interest" description="Disordered" evidence="1">
    <location>
        <begin position="1123"/>
        <end position="1186"/>
    </location>
</feature>
<feature type="compositionally biased region" description="Acidic residues" evidence="1">
    <location>
        <begin position="936"/>
        <end position="945"/>
    </location>
</feature>
<dbReference type="EMBL" id="MU006566">
    <property type="protein sequence ID" value="KAF2749513.1"/>
    <property type="molecule type" value="Genomic_DNA"/>
</dbReference>
<dbReference type="PANTHER" id="PTHR24148:SF64">
    <property type="entry name" value="HETEROKARYON INCOMPATIBILITY DOMAIN-CONTAINING PROTEIN"/>
    <property type="match status" value="1"/>
</dbReference>
<feature type="domain" description="Heterokaryon incompatibility" evidence="2">
    <location>
        <begin position="112"/>
        <end position="254"/>
    </location>
</feature>
<dbReference type="InterPro" id="IPR052895">
    <property type="entry name" value="HetReg/Transcr_Mod"/>
</dbReference>
<name>A0A6A6VH81_9PLEO</name>
<feature type="region of interest" description="Disordered" evidence="1">
    <location>
        <begin position="511"/>
        <end position="535"/>
    </location>
</feature>